<dbReference type="SUPFAM" id="SSF103473">
    <property type="entry name" value="MFS general substrate transporter"/>
    <property type="match status" value="1"/>
</dbReference>
<keyword evidence="2" id="KW-0813">Transport</keyword>
<name>A0AAN5CWW5_9BILA</name>
<dbReference type="InterPro" id="IPR044770">
    <property type="entry name" value="MFS_spinster-like"/>
</dbReference>
<evidence type="ECO:0000256" key="4">
    <source>
        <dbReference type="ARBA" id="ARBA00022989"/>
    </source>
</evidence>
<keyword evidence="3 6" id="KW-0812">Transmembrane</keyword>
<dbReference type="Proteomes" id="UP001328107">
    <property type="component" value="Unassembled WGS sequence"/>
</dbReference>
<organism evidence="7 8">
    <name type="scientific">Pristionchus mayeri</name>
    <dbReference type="NCBI Taxonomy" id="1317129"/>
    <lineage>
        <taxon>Eukaryota</taxon>
        <taxon>Metazoa</taxon>
        <taxon>Ecdysozoa</taxon>
        <taxon>Nematoda</taxon>
        <taxon>Chromadorea</taxon>
        <taxon>Rhabditida</taxon>
        <taxon>Rhabditina</taxon>
        <taxon>Diplogasteromorpha</taxon>
        <taxon>Diplogasteroidea</taxon>
        <taxon>Neodiplogasteridae</taxon>
        <taxon>Pristionchus</taxon>
    </lineage>
</organism>
<dbReference type="AlphaFoldDB" id="A0AAN5CWW5"/>
<feature type="transmembrane region" description="Helical" evidence="6">
    <location>
        <begin position="81"/>
        <end position="104"/>
    </location>
</feature>
<proteinExistence type="predicted"/>
<feature type="transmembrane region" description="Helical" evidence="6">
    <location>
        <begin position="12"/>
        <end position="31"/>
    </location>
</feature>
<feature type="non-terminal residue" evidence="7">
    <location>
        <position position="1"/>
    </location>
</feature>
<evidence type="ECO:0000256" key="5">
    <source>
        <dbReference type="ARBA" id="ARBA00023136"/>
    </source>
</evidence>
<keyword evidence="8" id="KW-1185">Reference proteome</keyword>
<evidence type="ECO:0000256" key="2">
    <source>
        <dbReference type="ARBA" id="ARBA00022448"/>
    </source>
</evidence>
<sequence length="125" mass="13959">SWIVSSGIPWQWGLIGGPALTVLPLLVIMCLRNTLRIHIPEERTSLKHSFKNAFGILSIKSFALLTAAISLGSFHMSAYGFWFPTMILTAWTDFPQAFIGLSYTSYANVSRFKMGICCQNSIRNL</sequence>
<protein>
    <submittedName>
        <fullName evidence="7">Uncharacterized protein</fullName>
    </submittedName>
</protein>
<keyword evidence="5 6" id="KW-0472">Membrane</keyword>
<dbReference type="PANTHER" id="PTHR23505:SF79">
    <property type="entry name" value="PROTEIN SPINSTER"/>
    <property type="match status" value="1"/>
</dbReference>
<evidence type="ECO:0000313" key="8">
    <source>
        <dbReference type="Proteomes" id="UP001328107"/>
    </source>
</evidence>
<keyword evidence="4 6" id="KW-1133">Transmembrane helix</keyword>
<evidence type="ECO:0000256" key="3">
    <source>
        <dbReference type="ARBA" id="ARBA00022692"/>
    </source>
</evidence>
<gene>
    <name evidence="7" type="ORF">PMAYCL1PPCAC_22508</name>
</gene>
<accession>A0AAN5CWW5</accession>
<comment type="subcellular location">
    <subcellularLocation>
        <location evidence="1">Membrane</location>
        <topology evidence="1">Multi-pass membrane protein</topology>
    </subcellularLocation>
</comment>
<dbReference type="InterPro" id="IPR036259">
    <property type="entry name" value="MFS_trans_sf"/>
</dbReference>
<evidence type="ECO:0000256" key="1">
    <source>
        <dbReference type="ARBA" id="ARBA00004141"/>
    </source>
</evidence>
<dbReference type="PANTHER" id="PTHR23505">
    <property type="entry name" value="SPINSTER"/>
    <property type="match status" value="1"/>
</dbReference>
<dbReference type="GO" id="GO:0016020">
    <property type="term" value="C:membrane"/>
    <property type="evidence" value="ECO:0007669"/>
    <property type="project" value="UniProtKB-SubCell"/>
</dbReference>
<evidence type="ECO:0000313" key="7">
    <source>
        <dbReference type="EMBL" id="GMR52313.1"/>
    </source>
</evidence>
<comment type="caution">
    <text evidence="7">The sequence shown here is derived from an EMBL/GenBank/DDBJ whole genome shotgun (WGS) entry which is preliminary data.</text>
</comment>
<dbReference type="EMBL" id="BTRK01000005">
    <property type="protein sequence ID" value="GMR52313.1"/>
    <property type="molecule type" value="Genomic_DNA"/>
</dbReference>
<reference evidence="8" key="1">
    <citation type="submission" date="2022-10" db="EMBL/GenBank/DDBJ databases">
        <title>Genome assembly of Pristionchus species.</title>
        <authorList>
            <person name="Yoshida K."/>
            <person name="Sommer R.J."/>
        </authorList>
    </citation>
    <scope>NUCLEOTIDE SEQUENCE [LARGE SCALE GENOMIC DNA]</scope>
    <source>
        <strain evidence="8">RS5460</strain>
    </source>
</reference>
<feature type="transmembrane region" description="Helical" evidence="6">
    <location>
        <begin position="52"/>
        <end position="75"/>
    </location>
</feature>
<evidence type="ECO:0000256" key="6">
    <source>
        <dbReference type="SAM" id="Phobius"/>
    </source>
</evidence>